<protein>
    <submittedName>
        <fullName evidence="2">Uncharacterized protein</fullName>
    </submittedName>
</protein>
<evidence type="ECO:0000256" key="1">
    <source>
        <dbReference type="SAM" id="Phobius"/>
    </source>
</evidence>
<dbReference type="RefSeq" id="WP_173214718.1">
    <property type="nucleotide sequence ID" value="NZ_CP053921.1"/>
</dbReference>
<sequence>MSTLDRSTAPGHTRAPFRQFAGSRIIERQIDLALAAGCETIACLVEGIGREVIEAQRRAERGGARFIALQEPRPLSGLVTAADELFVLASGALPDEGAVLRYTARPAVLVFPAQDAVSKGYERIDAEFAWSGAMLTLGANVERLSELPPDADVISALLRIALQSGVRIQPLEKRLLEEGLWHLSPNEGALSEREARWITSHAAPAPFTAPGLAIAERMGTRLARDILGGRSARVPAIAAGLSGVLALSLGILGYPLASFGFGALMAMLGVAGETVERIAQAGQIGARRSALAKTIDWMLDPILAILIALASPEDTEWLRLFVPAVLFGLLRLAQHRGGGKWRESYRDRVALAILMVPAAFVGIVQPVTATLVLVVLLSLFRLPDRVE</sequence>
<dbReference type="Proteomes" id="UP000504693">
    <property type="component" value="Chromosome"/>
</dbReference>
<reference evidence="2 3" key="1">
    <citation type="submission" date="2020-05" db="EMBL/GenBank/DDBJ databases">
        <title>Erythrobacter mangrovi sp. nov., isolated from rhizosphere soil of mangrove plant (Kandelia candel).</title>
        <authorList>
            <person name="Ye Y.H."/>
        </authorList>
    </citation>
    <scope>NUCLEOTIDE SEQUENCE [LARGE SCALE GENOMIC DNA]</scope>
    <source>
        <strain evidence="2 3">EB310</strain>
    </source>
</reference>
<dbReference type="KEGG" id="emv:HQR01_09900"/>
<dbReference type="AlphaFoldDB" id="A0A7D3XBI3"/>
<dbReference type="EMBL" id="CP053921">
    <property type="protein sequence ID" value="QKG71650.1"/>
    <property type="molecule type" value="Genomic_DNA"/>
</dbReference>
<accession>A0A7D3XBI3</accession>
<gene>
    <name evidence="2" type="ORF">HQR01_09900</name>
</gene>
<feature type="transmembrane region" description="Helical" evidence="1">
    <location>
        <begin position="259"/>
        <end position="279"/>
    </location>
</feature>
<keyword evidence="1" id="KW-1133">Transmembrane helix</keyword>
<keyword evidence="1" id="KW-0812">Transmembrane</keyword>
<feature type="transmembrane region" description="Helical" evidence="1">
    <location>
        <begin position="354"/>
        <end position="380"/>
    </location>
</feature>
<organism evidence="2 3">
    <name type="scientific">Erythrobacter mangrovi</name>
    <dbReference type="NCBI Taxonomy" id="2739433"/>
    <lineage>
        <taxon>Bacteria</taxon>
        <taxon>Pseudomonadati</taxon>
        <taxon>Pseudomonadota</taxon>
        <taxon>Alphaproteobacteria</taxon>
        <taxon>Sphingomonadales</taxon>
        <taxon>Erythrobacteraceae</taxon>
        <taxon>Erythrobacter/Porphyrobacter group</taxon>
        <taxon>Erythrobacter</taxon>
    </lineage>
</organism>
<keyword evidence="1" id="KW-0472">Membrane</keyword>
<proteinExistence type="predicted"/>
<name>A0A7D3XBI3_9SPHN</name>
<evidence type="ECO:0000313" key="3">
    <source>
        <dbReference type="Proteomes" id="UP000504693"/>
    </source>
</evidence>
<keyword evidence="3" id="KW-1185">Reference proteome</keyword>
<evidence type="ECO:0000313" key="2">
    <source>
        <dbReference type="EMBL" id="QKG71650.1"/>
    </source>
</evidence>